<reference evidence="1" key="1">
    <citation type="submission" date="2019-09" db="EMBL/GenBank/DDBJ databases">
        <authorList>
            <person name="Rodrigo-Torres L."/>
            <person name="Arahal R. D."/>
            <person name="Lucena T."/>
        </authorList>
    </citation>
    <scope>NUCLEOTIDE SEQUENCE</scope>
    <source>
        <strain evidence="1">ISS653</strain>
    </source>
</reference>
<keyword evidence="2" id="KW-1185">Reference proteome</keyword>
<sequence length="200" mass="23609">MKKLIIFALLLFPLFSFSQELEFYEGTIYFNNGEVKEGLVRLPVSAKYLKSYGNSLQFKENEEAKKEKYRNGEEIEKVIVKIQGKNGLYKYIPVKKRKYQLFRVINETISPALYGRQMHGATPGGGFVMYGMTSEYYIYDAEFEKALPLLKYARSFRYFRKHIKKYYPNCKQLIAELKENKHKYDFKDIPAIVEKASKCY</sequence>
<name>A0AC61Y7J9_9FLAO</name>
<comment type="caution">
    <text evidence="1">The sequence shown here is derived from an EMBL/GenBank/DDBJ whole genome shotgun (WGS) entry which is preliminary data.</text>
</comment>
<protein>
    <submittedName>
        <fullName evidence="1">Uncharacterized protein</fullName>
    </submittedName>
</protein>
<evidence type="ECO:0000313" key="2">
    <source>
        <dbReference type="Proteomes" id="UP000356253"/>
    </source>
</evidence>
<proteinExistence type="predicted"/>
<dbReference type="EMBL" id="CABVMM010000005">
    <property type="protein sequence ID" value="VVV00339.1"/>
    <property type="molecule type" value="Genomic_DNA"/>
</dbReference>
<accession>A0AC61Y7J9</accession>
<dbReference type="Proteomes" id="UP000356253">
    <property type="component" value="Unassembled WGS sequence"/>
</dbReference>
<organism evidence="1 2">
    <name type="scientific">Mesonia oceanica</name>
    <dbReference type="NCBI Taxonomy" id="2687242"/>
    <lineage>
        <taxon>Bacteria</taxon>
        <taxon>Pseudomonadati</taxon>
        <taxon>Bacteroidota</taxon>
        <taxon>Flavobacteriia</taxon>
        <taxon>Flavobacteriales</taxon>
        <taxon>Flavobacteriaceae</taxon>
        <taxon>Mesonia</taxon>
    </lineage>
</organism>
<gene>
    <name evidence="1" type="ORF">FVB9532_01609</name>
</gene>
<evidence type="ECO:0000313" key="1">
    <source>
        <dbReference type="EMBL" id="VVV00339.1"/>
    </source>
</evidence>